<dbReference type="OrthoDB" id="5413003at2759"/>
<comment type="caution">
    <text evidence="2">The sequence shown here is derived from an EMBL/GenBank/DDBJ whole genome shotgun (WGS) entry which is preliminary data.</text>
</comment>
<accession>M7NJS5</accession>
<dbReference type="eggNOG" id="ENOG502QVDM">
    <property type="taxonomic scope" value="Eukaryota"/>
</dbReference>
<feature type="compositionally biased region" description="Basic and acidic residues" evidence="1">
    <location>
        <begin position="387"/>
        <end position="396"/>
    </location>
</feature>
<keyword evidence="3" id="KW-1185">Reference proteome</keyword>
<protein>
    <recommendedName>
        <fullName evidence="4">Ino eighty subunit 1</fullName>
    </recommendedName>
</protein>
<dbReference type="RefSeq" id="XP_007874674.1">
    <property type="nucleotide sequence ID" value="XM_007876483.1"/>
</dbReference>
<evidence type="ECO:0000256" key="1">
    <source>
        <dbReference type="SAM" id="MobiDB-lite"/>
    </source>
</evidence>
<dbReference type="EMBL" id="AFWA02000007">
    <property type="protein sequence ID" value="EMR08868.1"/>
    <property type="molecule type" value="Genomic_DNA"/>
</dbReference>
<organism evidence="2 3">
    <name type="scientific">Pneumocystis murina (strain B123)</name>
    <name type="common">Mouse pneumocystis pneumonia agent</name>
    <name type="synonym">Pneumocystis carinii f. sp. muris</name>
    <dbReference type="NCBI Taxonomy" id="1069680"/>
    <lineage>
        <taxon>Eukaryota</taxon>
        <taxon>Fungi</taxon>
        <taxon>Dikarya</taxon>
        <taxon>Ascomycota</taxon>
        <taxon>Taphrinomycotina</taxon>
        <taxon>Pneumocystomycetes</taxon>
        <taxon>Pneumocystaceae</taxon>
        <taxon>Pneumocystis</taxon>
    </lineage>
</organism>
<reference evidence="3" key="1">
    <citation type="journal article" date="2016" name="Nat. Commun.">
        <title>Genome analysis of three Pneumocystis species reveals adaptation mechanisms to life exclusively in mammalian hosts.</title>
        <authorList>
            <person name="Ma L."/>
            <person name="Chen Z."/>
            <person name="Huang D.W."/>
            <person name="Kutty G."/>
            <person name="Ishihara M."/>
            <person name="Wang H."/>
            <person name="Abouelleil A."/>
            <person name="Bishop L."/>
            <person name="Davey E."/>
            <person name="Deng R."/>
            <person name="Deng X."/>
            <person name="Fan L."/>
            <person name="Fantoni G."/>
            <person name="Fitzgerald M."/>
            <person name="Gogineni E."/>
            <person name="Goldberg J.M."/>
            <person name="Handley G."/>
            <person name="Hu X."/>
            <person name="Huber C."/>
            <person name="Jiao X."/>
            <person name="Jones K."/>
            <person name="Levin J.Z."/>
            <person name="Liu Y."/>
            <person name="Macdonald P."/>
            <person name="Melnikov A."/>
            <person name="Raley C."/>
            <person name="Sassi M."/>
            <person name="Sherman B.T."/>
            <person name="Song X."/>
            <person name="Sykes S."/>
            <person name="Tran B."/>
            <person name="Walsh L."/>
            <person name="Xia Y."/>
            <person name="Yang J."/>
            <person name="Young S."/>
            <person name="Zeng Q."/>
            <person name="Zheng X."/>
            <person name="Stephens R."/>
            <person name="Nusbaum C."/>
            <person name="Birren B.W."/>
            <person name="Azadi P."/>
            <person name="Lempicki R.A."/>
            <person name="Cuomo C.A."/>
            <person name="Kovacs J.A."/>
        </authorList>
    </citation>
    <scope>NUCLEOTIDE SEQUENCE [LARGE SCALE GENOMIC DNA]</scope>
    <source>
        <strain evidence="3">B123</strain>
    </source>
</reference>
<dbReference type="Proteomes" id="UP000011958">
    <property type="component" value="Unassembled WGS sequence"/>
</dbReference>
<dbReference type="GO" id="GO:0031011">
    <property type="term" value="C:Ino80 complex"/>
    <property type="evidence" value="ECO:0007669"/>
    <property type="project" value="InterPro"/>
</dbReference>
<feature type="compositionally biased region" description="Basic and acidic residues" evidence="1">
    <location>
        <begin position="418"/>
        <end position="427"/>
    </location>
</feature>
<dbReference type="PANTHER" id="PTHR37287">
    <property type="entry name" value="INO EIGHTY SUBUNIT 1"/>
    <property type="match status" value="1"/>
</dbReference>
<dbReference type="PANTHER" id="PTHR37287:SF1">
    <property type="entry name" value="INO EIGHTY SUBUNIT 1"/>
    <property type="match status" value="1"/>
</dbReference>
<feature type="compositionally biased region" description="Basic and acidic residues" evidence="1">
    <location>
        <begin position="366"/>
        <end position="379"/>
    </location>
</feature>
<evidence type="ECO:0000313" key="3">
    <source>
        <dbReference type="Proteomes" id="UP000011958"/>
    </source>
</evidence>
<dbReference type="GeneID" id="19896344"/>
<dbReference type="OMA" id="DEHFEST"/>
<feature type="compositionally biased region" description="Polar residues" evidence="1">
    <location>
        <begin position="355"/>
        <end position="364"/>
    </location>
</feature>
<dbReference type="AlphaFoldDB" id="M7NJS5"/>
<evidence type="ECO:0008006" key="4">
    <source>
        <dbReference type="Google" id="ProtNLM"/>
    </source>
</evidence>
<dbReference type="HOGENOM" id="CLU_007606_2_1_1"/>
<dbReference type="VEuPathDB" id="FungiDB:PNEG_02653"/>
<feature type="compositionally biased region" description="Basic and acidic residues" evidence="1">
    <location>
        <begin position="342"/>
        <end position="351"/>
    </location>
</feature>
<feature type="region of interest" description="Disordered" evidence="1">
    <location>
        <begin position="330"/>
        <end position="433"/>
    </location>
</feature>
<name>M7NJS5_PNEMU</name>
<dbReference type="InterPro" id="IPR038014">
    <property type="entry name" value="Ies1"/>
</dbReference>
<gene>
    <name evidence="2" type="ORF">PNEG_02653</name>
</gene>
<proteinExistence type="predicted"/>
<dbReference type="STRING" id="1069680.M7NJS5"/>
<sequence>MSDFKSTDKENIQKSSSFLFSPGEEAKEQCLLSYTPKEKIGYNSAVKSRFLKKKEGEALLRQDIQYAFLNLVVNNDKAVFTLPQGIVNKKVTFGELYVEYVRRSPKTSKVLREKLENDKTLAMALVMVALLVNIGRINTTLVFTHTQTRTYNPIPSLQAYSNDKVKVLQDAPRLKGILKFYSEDFPEHLAWQSLLDAQKSQLRPCTNPINLIFIFVLCSSRISNIHFDPSFEFIDLFIKSTFSSESRARAFLWLCWHYLETDGSSEVATRNPFNYGYTENPLSAPTLEIITEEEAAQENIDTPTELEYAVKMAQERKRYLQESETLRNNSQDLLNFRRKSRTRETHKKDDADSSPEFSKFSSIENQDEHFESTTRDILHKKQCKSSDGAKKRKAEDAFYNPVDEEKNYVPISYQQADSNRDVTEKQKYQPKKTLKKQFIKKLSKNNSKKRRRDAIQREWKKYESFSPLEDSDEENDADQDEYAIVLLASLNRAYRRATKHINQKRFFSGKKAFDWDLSQTNILKESKNEEHEISTQQPVSEHPQVGGKTLPNLIRMGYSF</sequence>
<evidence type="ECO:0000313" key="2">
    <source>
        <dbReference type="EMBL" id="EMR08868.1"/>
    </source>
</evidence>